<organism evidence="2 3">
    <name type="scientific">Halopseudomonas oceani</name>
    <dbReference type="NCBI Taxonomy" id="1708783"/>
    <lineage>
        <taxon>Bacteria</taxon>
        <taxon>Pseudomonadati</taxon>
        <taxon>Pseudomonadota</taxon>
        <taxon>Gammaproteobacteria</taxon>
        <taxon>Pseudomonadales</taxon>
        <taxon>Pseudomonadaceae</taxon>
        <taxon>Halopseudomonas</taxon>
    </lineage>
</organism>
<feature type="non-terminal residue" evidence="2">
    <location>
        <position position="64"/>
    </location>
</feature>
<sequence length="64" mass="7471">MSNHLPEPRYPRRHPSNSNLHLYQDGSYEGLPLMVDKGPFIREYLDALYRTIELALAEYPRVLG</sequence>
<dbReference type="AlphaFoldDB" id="A0A2P4ERN9"/>
<evidence type="ECO:0000313" key="2">
    <source>
        <dbReference type="EMBL" id="POB01452.1"/>
    </source>
</evidence>
<evidence type="ECO:0000313" key="3">
    <source>
        <dbReference type="Proteomes" id="UP000243451"/>
    </source>
</evidence>
<comment type="caution">
    <text evidence="2">The sequence shown here is derived from an EMBL/GenBank/DDBJ whole genome shotgun (WGS) entry which is preliminary data.</text>
</comment>
<dbReference type="EMBL" id="PPSK01000020">
    <property type="protein sequence ID" value="POB01452.1"/>
    <property type="molecule type" value="Genomic_DNA"/>
</dbReference>
<evidence type="ECO:0000256" key="1">
    <source>
        <dbReference type="SAM" id="MobiDB-lite"/>
    </source>
</evidence>
<keyword evidence="3" id="KW-1185">Reference proteome</keyword>
<accession>A0A2P4ERN9</accession>
<protein>
    <submittedName>
        <fullName evidence="2">Inovirus Gp2 family protein</fullName>
    </submittedName>
</protein>
<reference evidence="2 3" key="1">
    <citation type="submission" date="2018-01" db="EMBL/GenBank/DDBJ databases">
        <title>Draft genome of the type strain Pseudomonas oceani DSM 100277 isolated from the deep water in Okinawa trough, northwestern Pacific Ocean.</title>
        <authorList>
            <person name="Gomila M."/>
            <person name="Mulet M."/>
            <person name="Garcia-Valdes E."/>
            <person name="Lalucat J."/>
        </authorList>
    </citation>
    <scope>NUCLEOTIDE SEQUENCE [LARGE SCALE GENOMIC DNA]</scope>
    <source>
        <strain evidence="2 3">DSM 100277</strain>
    </source>
</reference>
<feature type="region of interest" description="Disordered" evidence="1">
    <location>
        <begin position="1"/>
        <end position="21"/>
    </location>
</feature>
<name>A0A2P4ERN9_9GAMM</name>
<gene>
    <name evidence="2" type="ORF">C1949_16270</name>
</gene>
<feature type="compositionally biased region" description="Basic and acidic residues" evidence="1">
    <location>
        <begin position="1"/>
        <end position="10"/>
    </location>
</feature>
<proteinExistence type="predicted"/>
<dbReference type="Proteomes" id="UP000243451">
    <property type="component" value="Unassembled WGS sequence"/>
</dbReference>